<sequence length="127" mass="14422">MKYSNTMPVGFVALIDDITELFIDQKRESVKMLLNVNDVVKQNEVMVEVESSLMSMPIAYNCHAMSLITRDGQSIVLRKCSQIARTNMIVGSVYVSQPGHFVYSNVMEKYYILVISHDNDDHDANDL</sequence>
<name>A0A1A9VI62_GLOAU</name>
<organism evidence="1 2">
    <name type="scientific">Glossina austeni</name>
    <name type="common">Savannah tsetse fly</name>
    <dbReference type="NCBI Taxonomy" id="7395"/>
    <lineage>
        <taxon>Eukaryota</taxon>
        <taxon>Metazoa</taxon>
        <taxon>Ecdysozoa</taxon>
        <taxon>Arthropoda</taxon>
        <taxon>Hexapoda</taxon>
        <taxon>Insecta</taxon>
        <taxon>Pterygota</taxon>
        <taxon>Neoptera</taxon>
        <taxon>Endopterygota</taxon>
        <taxon>Diptera</taxon>
        <taxon>Brachycera</taxon>
        <taxon>Muscomorpha</taxon>
        <taxon>Hippoboscoidea</taxon>
        <taxon>Glossinidae</taxon>
        <taxon>Glossina</taxon>
    </lineage>
</organism>
<accession>A0A1A9VI62</accession>
<proteinExistence type="predicted"/>
<dbReference type="AlphaFoldDB" id="A0A1A9VI62"/>
<dbReference type="VEuPathDB" id="VectorBase:GAUT038255"/>
<reference evidence="1" key="1">
    <citation type="submission" date="2020-05" db="UniProtKB">
        <authorList>
            <consortium name="EnsemblMetazoa"/>
        </authorList>
    </citation>
    <scope>IDENTIFICATION</scope>
    <source>
        <strain evidence="1">TTRI</strain>
    </source>
</reference>
<evidence type="ECO:0000313" key="2">
    <source>
        <dbReference type="Proteomes" id="UP000078200"/>
    </source>
</evidence>
<protein>
    <submittedName>
        <fullName evidence="1">Uncharacterized protein</fullName>
    </submittedName>
</protein>
<dbReference type="Proteomes" id="UP000078200">
    <property type="component" value="Unassembled WGS sequence"/>
</dbReference>
<evidence type="ECO:0000313" key="1">
    <source>
        <dbReference type="EnsemblMetazoa" id="GAUT038255-PA"/>
    </source>
</evidence>
<keyword evidence="2" id="KW-1185">Reference proteome</keyword>
<dbReference type="EnsemblMetazoa" id="GAUT038255-RA">
    <property type="protein sequence ID" value="GAUT038255-PA"/>
    <property type="gene ID" value="GAUT038255"/>
</dbReference>